<accession>A0A0C2VYW2</accession>
<dbReference type="AlphaFoldDB" id="A0A0C2VYW2"/>
<evidence type="ECO:0000313" key="1">
    <source>
        <dbReference type="EMBL" id="KIM19508.1"/>
    </source>
</evidence>
<evidence type="ECO:0000313" key="2">
    <source>
        <dbReference type="Proteomes" id="UP000054097"/>
    </source>
</evidence>
<gene>
    <name evidence="1" type="ORF">M408DRAFT_334375</name>
</gene>
<dbReference type="EMBL" id="KN824654">
    <property type="protein sequence ID" value="KIM19508.1"/>
    <property type="molecule type" value="Genomic_DNA"/>
</dbReference>
<proteinExistence type="predicted"/>
<reference evidence="1 2" key="1">
    <citation type="submission" date="2014-04" db="EMBL/GenBank/DDBJ databases">
        <authorList>
            <consortium name="DOE Joint Genome Institute"/>
            <person name="Kuo A."/>
            <person name="Zuccaro A."/>
            <person name="Kohler A."/>
            <person name="Nagy L.G."/>
            <person name="Floudas D."/>
            <person name="Copeland A."/>
            <person name="Barry K.W."/>
            <person name="Cichocki N."/>
            <person name="Veneault-Fourrey C."/>
            <person name="LaButti K."/>
            <person name="Lindquist E.A."/>
            <person name="Lipzen A."/>
            <person name="Lundell T."/>
            <person name="Morin E."/>
            <person name="Murat C."/>
            <person name="Sun H."/>
            <person name="Tunlid A."/>
            <person name="Henrissat B."/>
            <person name="Grigoriev I.V."/>
            <person name="Hibbett D.S."/>
            <person name="Martin F."/>
            <person name="Nordberg H.P."/>
            <person name="Cantor M.N."/>
            <person name="Hua S.X."/>
        </authorList>
    </citation>
    <scope>NUCLEOTIDE SEQUENCE [LARGE SCALE GENOMIC DNA]</scope>
    <source>
        <strain evidence="1 2">MAFF 305830</strain>
    </source>
</reference>
<sequence>MACRVALRYPPGLNINYSNVSANQENEFCSQQGVAATFDQQALWEIQPRIRKLRPPMRSCKPRGVGKEVDGTNILRKRLGHATVMVACARQRVNRRRAAQQAAGYARLFNFTGEWTDGQGVL</sequence>
<dbReference type="Proteomes" id="UP000054097">
    <property type="component" value="Unassembled WGS sequence"/>
</dbReference>
<protein>
    <submittedName>
        <fullName evidence="1">Uncharacterized protein</fullName>
    </submittedName>
</protein>
<dbReference type="HOGENOM" id="CLU_2028167_0_0_1"/>
<name>A0A0C2VYW2_SERVB</name>
<reference evidence="2" key="2">
    <citation type="submission" date="2015-01" db="EMBL/GenBank/DDBJ databases">
        <title>Evolutionary Origins and Diversification of the Mycorrhizal Mutualists.</title>
        <authorList>
            <consortium name="DOE Joint Genome Institute"/>
            <consortium name="Mycorrhizal Genomics Consortium"/>
            <person name="Kohler A."/>
            <person name="Kuo A."/>
            <person name="Nagy L.G."/>
            <person name="Floudas D."/>
            <person name="Copeland A."/>
            <person name="Barry K.W."/>
            <person name="Cichocki N."/>
            <person name="Veneault-Fourrey C."/>
            <person name="LaButti K."/>
            <person name="Lindquist E.A."/>
            <person name="Lipzen A."/>
            <person name="Lundell T."/>
            <person name="Morin E."/>
            <person name="Murat C."/>
            <person name="Riley R."/>
            <person name="Ohm R."/>
            <person name="Sun H."/>
            <person name="Tunlid A."/>
            <person name="Henrissat B."/>
            <person name="Grigoriev I.V."/>
            <person name="Hibbett D.S."/>
            <person name="Martin F."/>
        </authorList>
    </citation>
    <scope>NUCLEOTIDE SEQUENCE [LARGE SCALE GENOMIC DNA]</scope>
    <source>
        <strain evidence="2">MAFF 305830</strain>
    </source>
</reference>
<organism evidence="1 2">
    <name type="scientific">Serendipita vermifera MAFF 305830</name>
    <dbReference type="NCBI Taxonomy" id="933852"/>
    <lineage>
        <taxon>Eukaryota</taxon>
        <taxon>Fungi</taxon>
        <taxon>Dikarya</taxon>
        <taxon>Basidiomycota</taxon>
        <taxon>Agaricomycotina</taxon>
        <taxon>Agaricomycetes</taxon>
        <taxon>Sebacinales</taxon>
        <taxon>Serendipitaceae</taxon>
        <taxon>Serendipita</taxon>
    </lineage>
</organism>
<keyword evidence="2" id="KW-1185">Reference proteome</keyword>